<dbReference type="InterPro" id="IPR001055">
    <property type="entry name" value="Adrenodoxin-like"/>
</dbReference>
<dbReference type="GO" id="GO:0051537">
    <property type="term" value="F:2 iron, 2 sulfur cluster binding"/>
    <property type="evidence" value="ECO:0007669"/>
    <property type="project" value="UniProtKB-KW"/>
</dbReference>
<evidence type="ECO:0000256" key="5">
    <source>
        <dbReference type="SAM" id="MobiDB-lite"/>
    </source>
</evidence>
<evidence type="ECO:0000259" key="6">
    <source>
        <dbReference type="Pfam" id="PF00111"/>
    </source>
</evidence>
<sequence>MGIIQLNSPSLSNLPLASGLQGGFNCRASKCLKFPKCLNSFPGRIKAVETATTSAPETETTSSAGEEPPAIDFAFVGSTLLPDGTPDVHYRTACGGQKLRDVMLDGQIDLYGPYKAPLNNCGGGGSCGTCLVEVVAGKELLNRRTEKEKELLKRKPKNWRLACQTIVGEEDSRGEVVIQTLPEWKAHEWEKV</sequence>
<reference evidence="7 8" key="1">
    <citation type="submission" date="2021-07" db="EMBL/GenBank/DDBJ databases">
        <title>The Aristolochia fimbriata genome: insights into angiosperm evolution, floral development and chemical biosynthesis.</title>
        <authorList>
            <person name="Jiao Y."/>
        </authorList>
    </citation>
    <scope>NUCLEOTIDE SEQUENCE [LARGE SCALE GENOMIC DNA]</scope>
    <source>
        <strain evidence="7">IBCAS-2021</strain>
        <tissue evidence="7">Leaf</tissue>
    </source>
</reference>
<dbReference type="GO" id="GO:0009535">
    <property type="term" value="C:chloroplast thylakoid membrane"/>
    <property type="evidence" value="ECO:0007669"/>
    <property type="project" value="TreeGrafter"/>
</dbReference>
<organism evidence="7 8">
    <name type="scientific">Aristolochia fimbriata</name>
    <name type="common">White veined hardy Dutchman's pipe vine</name>
    <dbReference type="NCBI Taxonomy" id="158543"/>
    <lineage>
        <taxon>Eukaryota</taxon>
        <taxon>Viridiplantae</taxon>
        <taxon>Streptophyta</taxon>
        <taxon>Embryophyta</taxon>
        <taxon>Tracheophyta</taxon>
        <taxon>Spermatophyta</taxon>
        <taxon>Magnoliopsida</taxon>
        <taxon>Magnoliidae</taxon>
        <taxon>Piperales</taxon>
        <taxon>Aristolochiaceae</taxon>
        <taxon>Aristolochia</taxon>
    </lineage>
</organism>
<protein>
    <recommendedName>
        <fullName evidence="6">2Fe-2S ferredoxin-type domain-containing protein</fullName>
    </recommendedName>
</protein>
<dbReference type="Pfam" id="PF00111">
    <property type="entry name" value="Fer2"/>
    <property type="match status" value="1"/>
</dbReference>
<dbReference type="AlphaFoldDB" id="A0AAV7EK92"/>
<evidence type="ECO:0000256" key="1">
    <source>
        <dbReference type="ARBA" id="ARBA00022714"/>
    </source>
</evidence>
<dbReference type="EMBL" id="JAINDJ010000004">
    <property type="protein sequence ID" value="KAG9449188.1"/>
    <property type="molecule type" value="Genomic_DNA"/>
</dbReference>
<keyword evidence="3" id="KW-0408">Iron</keyword>
<evidence type="ECO:0000256" key="4">
    <source>
        <dbReference type="ARBA" id="ARBA00023014"/>
    </source>
</evidence>
<gene>
    <name evidence="7" type="ORF">H6P81_009153</name>
</gene>
<dbReference type="PANTHER" id="PTHR23426">
    <property type="entry name" value="FERREDOXIN/ADRENODOXIN"/>
    <property type="match status" value="1"/>
</dbReference>
<dbReference type="SUPFAM" id="SSF54292">
    <property type="entry name" value="2Fe-2S ferredoxin-like"/>
    <property type="match status" value="1"/>
</dbReference>
<dbReference type="GO" id="GO:0140647">
    <property type="term" value="P:P450-containing electron transport chain"/>
    <property type="evidence" value="ECO:0007669"/>
    <property type="project" value="InterPro"/>
</dbReference>
<evidence type="ECO:0000313" key="8">
    <source>
        <dbReference type="Proteomes" id="UP000825729"/>
    </source>
</evidence>
<keyword evidence="4" id="KW-0411">Iron-sulfur</keyword>
<dbReference type="Gene3D" id="3.10.20.30">
    <property type="match status" value="1"/>
</dbReference>
<keyword evidence="2" id="KW-0479">Metal-binding</keyword>
<dbReference type="InterPro" id="IPR001041">
    <property type="entry name" value="2Fe-2S_ferredoxin-type"/>
</dbReference>
<accession>A0AAV7EK92</accession>
<evidence type="ECO:0000313" key="7">
    <source>
        <dbReference type="EMBL" id="KAG9449188.1"/>
    </source>
</evidence>
<feature type="region of interest" description="Disordered" evidence="5">
    <location>
        <begin position="49"/>
        <end position="68"/>
    </location>
</feature>
<dbReference type="InterPro" id="IPR036010">
    <property type="entry name" value="2Fe-2S_ferredoxin-like_sf"/>
</dbReference>
<proteinExistence type="predicted"/>
<keyword evidence="1" id="KW-0001">2Fe-2S</keyword>
<evidence type="ECO:0000256" key="3">
    <source>
        <dbReference type="ARBA" id="ARBA00023004"/>
    </source>
</evidence>
<dbReference type="GO" id="GO:0009055">
    <property type="term" value="F:electron transfer activity"/>
    <property type="evidence" value="ECO:0007669"/>
    <property type="project" value="TreeGrafter"/>
</dbReference>
<name>A0AAV7EK92_ARIFI</name>
<keyword evidence="8" id="KW-1185">Reference proteome</keyword>
<dbReference type="PANTHER" id="PTHR23426:SF27">
    <property type="entry name" value="PHOTOSYNTHETIC NDH SUBUNIT OF SUBCOMPLEX B 3, CHLOROPLASTIC"/>
    <property type="match status" value="1"/>
</dbReference>
<dbReference type="Proteomes" id="UP000825729">
    <property type="component" value="Unassembled WGS sequence"/>
</dbReference>
<dbReference type="InterPro" id="IPR012675">
    <property type="entry name" value="Beta-grasp_dom_sf"/>
</dbReference>
<feature type="domain" description="2Fe-2S ferredoxin-type" evidence="6">
    <location>
        <begin position="120"/>
        <end position="167"/>
    </location>
</feature>
<dbReference type="GO" id="GO:0046872">
    <property type="term" value="F:metal ion binding"/>
    <property type="evidence" value="ECO:0007669"/>
    <property type="project" value="UniProtKB-KW"/>
</dbReference>
<comment type="caution">
    <text evidence="7">The sequence shown here is derived from an EMBL/GenBank/DDBJ whole genome shotgun (WGS) entry which is preliminary data.</text>
</comment>
<evidence type="ECO:0000256" key="2">
    <source>
        <dbReference type="ARBA" id="ARBA00022723"/>
    </source>
</evidence>